<sequence length="417" mass="46427">MGEPGSSETVQEAPPGPGNENGEDKNSDASPETDEVLTHDPGANREVERTEEKTKTKKKKKKKSMNKNKKERLRLERWYKEVLEKTKEQVEGIPEEKLSEMPPEFEVYGFSGDLRPCYVTKQVTVPSEIEKPDYADDGIPVSENDPANRTGQIHVHTPEEIEIMRDVCRIGREVLDIGGKFLKAGATGDEIDRIIHAATIERGAYPSPLNYNNFPKSVCVSVNEVICHGIPDCRKIQEGDIVNLDVSVYKNGFHADLNETYIVGDVDEDAIRLVKTAYECLQQACEMIRPGTMYRDVGAVISRKAAQNGCAVVKTYCGHGVGRLFHTSPSVPHYSKNKAIGIMRPGHIFTIEPMINDGSSWSDALWPDNWTAVTTNGKRSAQFEHTFLVTETGVDILTARKGAPTSKLIWDENAIKR</sequence>
<dbReference type="NCBIfam" id="TIGR00500">
    <property type="entry name" value="met_pdase_I"/>
    <property type="match status" value="1"/>
</dbReference>
<dbReference type="Pfam" id="PF00557">
    <property type="entry name" value="Peptidase_M24"/>
    <property type="match status" value="1"/>
</dbReference>
<feature type="binding site" evidence="5">
    <location>
        <position position="319"/>
    </location>
    <ligand>
        <name>a divalent metal cation</name>
        <dbReference type="ChEBI" id="CHEBI:60240"/>
        <label>2</label>
        <note>catalytic</note>
    </ligand>
</feature>
<keyword evidence="4 5" id="KW-0378">Hydrolase</keyword>
<dbReference type="HAMAP" id="MF_01974">
    <property type="entry name" value="MetAP_1"/>
    <property type="match status" value="1"/>
</dbReference>
<feature type="binding site" evidence="5">
    <location>
        <position position="245"/>
    </location>
    <ligand>
        <name>a divalent metal cation</name>
        <dbReference type="ChEBI" id="CHEBI:60240"/>
        <label>1</label>
    </ligand>
</feature>
<keyword evidence="1 5" id="KW-0031">Aminopeptidase</keyword>
<dbReference type="PROSITE" id="PS00680">
    <property type="entry name" value="MAP_1"/>
    <property type="match status" value="1"/>
</dbReference>
<dbReference type="GO" id="GO:0004239">
    <property type="term" value="F:initiator methionyl aminopeptidase activity"/>
    <property type="evidence" value="ECO:0007669"/>
    <property type="project" value="UniProtKB-UniRule"/>
</dbReference>
<dbReference type="InterPro" id="IPR001714">
    <property type="entry name" value="Pept_M24_MAP"/>
</dbReference>
<evidence type="ECO:0000256" key="6">
    <source>
        <dbReference type="RuleBase" id="RU003653"/>
    </source>
</evidence>
<dbReference type="Gene3D" id="3.90.230.10">
    <property type="entry name" value="Creatinase/methionine aminopeptidase superfamily"/>
    <property type="match status" value="1"/>
</dbReference>
<dbReference type="SUPFAM" id="SSF55920">
    <property type="entry name" value="Creatinase/aminopeptidase"/>
    <property type="match status" value="1"/>
</dbReference>
<comment type="cofactor">
    <cofactor evidence="5">
        <name>Co(2+)</name>
        <dbReference type="ChEBI" id="CHEBI:48828"/>
    </cofactor>
    <cofactor evidence="5">
        <name>Zn(2+)</name>
        <dbReference type="ChEBI" id="CHEBI:29105"/>
    </cofactor>
    <cofactor evidence="5">
        <name>Mn(2+)</name>
        <dbReference type="ChEBI" id="CHEBI:29035"/>
    </cofactor>
    <cofactor evidence="5">
        <name>Fe(2+)</name>
        <dbReference type="ChEBI" id="CHEBI:29033"/>
    </cofactor>
    <text evidence="5">Binds 2 divalent metal cations per subunit. Has a high-affinity and a low affinity metal-binding site. The true nature of the physiological cofactor is under debate. The enzyme is active with cobalt, zinc, manganese or divalent iron ions. Most likely, methionine aminopeptidases function as mononuclear Fe(2+)-metalloproteases under physiological conditions, and the catalytically relevant metal-binding site has been assigned to the histidine-containing high-affinity site.</text>
</comment>
<evidence type="ECO:0000313" key="9">
    <source>
        <dbReference type="EMBL" id="CAE0446870.1"/>
    </source>
</evidence>
<dbReference type="PRINTS" id="PR00599">
    <property type="entry name" value="MAPEPTIDASE"/>
</dbReference>
<accession>A0A7S3PQ03</accession>
<comment type="catalytic activity">
    <reaction evidence="5 6">
        <text>Release of N-terminal amino acids, preferentially methionine, from peptides and arylamides.</text>
        <dbReference type="EC" id="3.4.11.18"/>
    </reaction>
</comment>
<feature type="compositionally biased region" description="Basic residues" evidence="7">
    <location>
        <begin position="55"/>
        <end position="72"/>
    </location>
</feature>
<feature type="binding site" evidence="5">
    <location>
        <position position="256"/>
    </location>
    <ligand>
        <name>a divalent metal cation</name>
        <dbReference type="ChEBI" id="CHEBI:60240"/>
        <label>1</label>
    </ligand>
</feature>
<name>A0A7S3PQ03_9STRA</name>
<comment type="similarity">
    <text evidence="5">Belongs to the peptidase M24A family. Methionine aminopeptidase type 1 subfamily.</text>
</comment>
<evidence type="ECO:0000256" key="7">
    <source>
        <dbReference type="SAM" id="MobiDB-lite"/>
    </source>
</evidence>
<feature type="compositionally biased region" description="Basic and acidic residues" evidence="7">
    <location>
        <begin position="36"/>
        <end position="54"/>
    </location>
</feature>
<evidence type="ECO:0000256" key="5">
    <source>
        <dbReference type="HAMAP-Rule" id="MF_03174"/>
    </source>
</evidence>
<evidence type="ECO:0000256" key="2">
    <source>
        <dbReference type="ARBA" id="ARBA00022670"/>
    </source>
</evidence>
<feature type="domain" description="Peptidase M24" evidence="8">
    <location>
        <begin position="162"/>
        <end position="391"/>
    </location>
</feature>
<dbReference type="GO" id="GO:0006508">
    <property type="term" value="P:proteolysis"/>
    <property type="evidence" value="ECO:0007669"/>
    <property type="project" value="UniProtKB-KW"/>
</dbReference>
<feature type="binding site" evidence="5">
    <location>
        <position position="228"/>
    </location>
    <ligand>
        <name>substrate</name>
    </ligand>
</feature>
<evidence type="ECO:0000256" key="3">
    <source>
        <dbReference type="ARBA" id="ARBA00022723"/>
    </source>
</evidence>
<comment type="function">
    <text evidence="6">Cotranslationally removes the N-terminal methionine from nascent proteins. The N-terminal methionine is often cleaved when the second residue in the primary sequence is small and uncharged (Met-Ala-, Cys, Gly, Pro, Ser, Thr, or Val).</text>
</comment>
<evidence type="ECO:0000256" key="1">
    <source>
        <dbReference type="ARBA" id="ARBA00022438"/>
    </source>
</evidence>
<feature type="binding site" evidence="5">
    <location>
        <position position="256"/>
    </location>
    <ligand>
        <name>a divalent metal cation</name>
        <dbReference type="ChEBI" id="CHEBI:60240"/>
        <label>2</label>
        <note>catalytic</note>
    </ligand>
</feature>
<dbReference type="GO" id="GO:0046872">
    <property type="term" value="F:metal ion binding"/>
    <property type="evidence" value="ECO:0007669"/>
    <property type="project" value="UniProtKB-UniRule"/>
</dbReference>
<gene>
    <name evidence="9" type="ORF">ASTO00021_LOCUS16860</name>
</gene>
<feature type="binding site" evidence="5">
    <location>
        <position position="384"/>
    </location>
    <ligand>
        <name>a divalent metal cation</name>
        <dbReference type="ChEBI" id="CHEBI:60240"/>
        <label>2</label>
        <note>catalytic</note>
    </ligand>
</feature>
<evidence type="ECO:0000256" key="4">
    <source>
        <dbReference type="ARBA" id="ARBA00022801"/>
    </source>
</evidence>
<dbReference type="InterPro" id="IPR036005">
    <property type="entry name" value="Creatinase/aminopeptidase-like"/>
</dbReference>
<organism evidence="9">
    <name type="scientific">Aplanochytrium stocchinoi</name>
    <dbReference type="NCBI Taxonomy" id="215587"/>
    <lineage>
        <taxon>Eukaryota</taxon>
        <taxon>Sar</taxon>
        <taxon>Stramenopiles</taxon>
        <taxon>Bigyra</taxon>
        <taxon>Labyrinthulomycetes</taxon>
        <taxon>Thraustochytrida</taxon>
        <taxon>Thraustochytriidae</taxon>
        <taxon>Aplanochytrium</taxon>
    </lineage>
</organism>
<dbReference type="InterPro" id="IPR002467">
    <property type="entry name" value="Pept_M24A_MAP1"/>
</dbReference>
<dbReference type="CDD" id="cd01086">
    <property type="entry name" value="MetAP1"/>
    <property type="match status" value="1"/>
</dbReference>
<dbReference type="PANTHER" id="PTHR43330">
    <property type="entry name" value="METHIONINE AMINOPEPTIDASE"/>
    <property type="match status" value="1"/>
</dbReference>
<dbReference type="PANTHER" id="PTHR43330:SF7">
    <property type="entry name" value="METHIONINE AMINOPEPTIDASE 1"/>
    <property type="match status" value="1"/>
</dbReference>
<keyword evidence="2 5" id="KW-0645">Protease</keyword>
<dbReference type="GO" id="GO:0005829">
    <property type="term" value="C:cytosol"/>
    <property type="evidence" value="ECO:0007669"/>
    <property type="project" value="TreeGrafter"/>
</dbReference>
<keyword evidence="3 5" id="KW-0479">Metal-binding</keyword>
<reference evidence="9" key="1">
    <citation type="submission" date="2021-01" db="EMBL/GenBank/DDBJ databases">
        <authorList>
            <person name="Corre E."/>
            <person name="Pelletier E."/>
            <person name="Niang G."/>
            <person name="Scheremetjew M."/>
            <person name="Finn R."/>
            <person name="Kale V."/>
            <person name="Holt S."/>
            <person name="Cochrane G."/>
            <person name="Meng A."/>
            <person name="Brown T."/>
            <person name="Cohen L."/>
        </authorList>
    </citation>
    <scope>NUCLEOTIDE SEQUENCE</scope>
    <source>
        <strain evidence="9">GSBS06</strain>
    </source>
</reference>
<dbReference type="EMBL" id="HBIN01021969">
    <property type="protein sequence ID" value="CAE0446870.1"/>
    <property type="molecule type" value="Transcribed_RNA"/>
</dbReference>
<dbReference type="AlphaFoldDB" id="A0A7S3PQ03"/>
<feature type="binding site" evidence="5">
    <location>
        <position position="352"/>
    </location>
    <ligand>
        <name>a divalent metal cation</name>
        <dbReference type="ChEBI" id="CHEBI:60240"/>
        <label>2</label>
        <note>catalytic</note>
    </ligand>
</feature>
<feature type="binding site" evidence="5">
    <location>
        <position position="326"/>
    </location>
    <ligand>
        <name>substrate</name>
    </ligand>
</feature>
<proteinExistence type="inferred from homology"/>
<evidence type="ECO:0000259" key="8">
    <source>
        <dbReference type="Pfam" id="PF00557"/>
    </source>
</evidence>
<feature type="binding site" evidence="5">
    <location>
        <position position="384"/>
    </location>
    <ligand>
        <name>a divalent metal cation</name>
        <dbReference type="ChEBI" id="CHEBI:60240"/>
        <label>1</label>
    </ligand>
</feature>
<feature type="compositionally biased region" description="Polar residues" evidence="7">
    <location>
        <begin position="1"/>
        <end position="10"/>
    </location>
</feature>
<protein>
    <recommendedName>
        <fullName evidence="6">Methionine aminopeptidase</fullName>
        <ecNumber evidence="6">3.4.11.18</ecNumber>
    </recommendedName>
</protein>
<dbReference type="InterPro" id="IPR000994">
    <property type="entry name" value="Pept_M24"/>
</dbReference>
<feature type="region of interest" description="Disordered" evidence="7">
    <location>
        <begin position="131"/>
        <end position="151"/>
    </location>
</feature>
<feature type="region of interest" description="Disordered" evidence="7">
    <location>
        <begin position="1"/>
        <end position="72"/>
    </location>
</feature>
<dbReference type="GO" id="GO:0070006">
    <property type="term" value="F:metalloaminopeptidase activity"/>
    <property type="evidence" value="ECO:0007669"/>
    <property type="project" value="UniProtKB-UniRule"/>
</dbReference>
<dbReference type="EC" id="3.4.11.18" evidence="6"/>